<dbReference type="AlphaFoldDB" id="A0A1M6NSA1"/>
<gene>
    <name evidence="1" type="ORF">SAMN05444342_0171</name>
</gene>
<dbReference type="Proteomes" id="UP000184203">
    <property type="component" value="Unassembled WGS sequence"/>
</dbReference>
<evidence type="ECO:0000313" key="1">
    <source>
        <dbReference type="EMBL" id="SHJ98530.1"/>
    </source>
</evidence>
<dbReference type="EMBL" id="FRAN01000001">
    <property type="protein sequence ID" value="SHJ98530.1"/>
    <property type="molecule type" value="Genomic_DNA"/>
</dbReference>
<dbReference type="OrthoDB" id="189700at2157"/>
<dbReference type="GeneID" id="300000716"/>
<dbReference type="Pfam" id="PF24444">
    <property type="entry name" value="DUF7563"/>
    <property type="match status" value="1"/>
</dbReference>
<name>A0A1M6NSA1_HALPU</name>
<proteinExistence type="predicted"/>
<evidence type="ECO:0000313" key="2">
    <source>
        <dbReference type="Proteomes" id="UP000184203"/>
    </source>
</evidence>
<sequence length="77" mass="8312">MTTTNSQIASGSDTVAENRCRSCGSFVTRDFARVFGNNENEVFGCLECMTATEVKKGGARAEFVDTSKLVGGREPIR</sequence>
<dbReference type="InterPro" id="IPR055985">
    <property type="entry name" value="DUF7563"/>
</dbReference>
<organism evidence="1 2">
    <name type="scientific">Haladaptatus paucihalophilus DX253</name>
    <dbReference type="NCBI Taxonomy" id="797209"/>
    <lineage>
        <taxon>Archaea</taxon>
        <taxon>Methanobacteriati</taxon>
        <taxon>Methanobacteriota</taxon>
        <taxon>Stenosarchaea group</taxon>
        <taxon>Halobacteria</taxon>
        <taxon>Halobacteriales</taxon>
        <taxon>Haladaptataceae</taxon>
        <taxon>Haladaptatus</taxon>
    </lineage>
</organism>
<protein>
    <recommendedName>
        <fullName evidence="3">Small CPxCG-related zinc finger protein</fullName>
    </recommendedName>
</protein>
<evidence type="ECO:0008006" key="3">
    <source>
        <dbReference type="Google" id="ProtNLM"/>
    </source>
</evidence>
<dbReference type="RefSeq" id="WP_049805629.1">
    <property type="nucleotide sequence ID" value="NZ_AEMG01000028.1"/>
</dbReference>
<accession>A0A1M6NSA1</accession>
<reference evidence="2" key="1">
    <citation type="submission" date="2016-11" db="EMBL/GenBank/DDBJ databases">
        <authorList>
            <person name="Varghese N."/>
            <person name="Submissions S."/>
        </authorList>
    </citation>
    <scope>NUCLEOTIDE SEQUENCE [LARGE SCALE GENOMIC DNA]</scope>
    <source>
        <strain evidence="2">DX253</strain>
    </source>
</reference>
<keyword evidence="2" id="KW-1185">Reference proteome</keyword>